<proteinExistence type="predicted"/>
<feature type="region of interest" description="Disordered" evidence="1">
    <location>
        <begin position="54"/>
        <end position="114"/>
    </location>
</feature>
<protein>
    <submittedName>
        <fullName evidence="2">Uncharacterized protein</fullName>
    </submittedName>
</protein>
<gene>
    <name evidence="2" type="ORF">ERS013201_01072</name>
</gene>
<dbReference type="AlphaFoldDB" id="A0A655W4Y8"/>
<evidence type="ECO:0000313" key="2">
    <source>
        <dbReference type="EMBL" id="CSB83101.1"/>
    </source>
</evidence>
<evidence type="ECO:0000256" key="1">
    <source>
        <dbReference type="SAM" id="MobiDB-lite"/>
    </source>
</evidence>
<dbReference type="EMBL" id="CWQJ01000005">
    <property type="protein sequence ID" value="CSB83101.1"/>
    <property type="molecule type" value="Genomic_DNA"/>
</dbReference>
<reference evidence="2 3" key="1">
    <citation type="submission" date="2015-07" db="EMBL/GenBank/DDBJ databases">
        <authorList>
            <consortium name="Pathogen Informatics"/>
        </authorList>
    </citation>
    <scope>NUCLEOTIDE SEQUENCE [LARGE SCALE GENOMIC DNA]</scope>
    <source>
        <strain evidence="2 3">A325</strain>
    </source>
</reference>
<organism evidence="2 3">
    <name type="scientific">Vibrio cholerae</name>
    <dbReference type="NCBI Taxonomy" id="666"/>
    <lineage>
        <taxon>Bacteria</taxon>
        <taxon>Pseudomonadati</taxon>
        <taxon>Pseudomonadota</taxon>
        <taxon>Gammaproteobacteria</taxon>
        <taxon>Vibrionales</taxon>
        <taxon>Vibrionaceae</taxon>
        <taxon>Vibrio</taxon>
    </lineage>
</organism>
<feature type="compositionally biased region" description="Pro residues" evidence="1">
    <location>
        <begin position="87"/>
        <end position="104"/>
    </location>
</feature>
<evidence type="ECO:0000313" key="3">
    <source>
        <dbReference type="Proteomes" id="UP000046067"/>
    </source>
</evidence>
<dbReference type="Proteomes" id="UP000046067">
    <property type="component" value="Unassembled WGS sequence"/>
</dbReference>
<sequence length="161" mass="17200">MSSTADLLARHSICPVSELRRNSRSETPASSRALTISTWLPSLSSVRTLVPAVTYKPDSTVQRSPSGKPKPAFAPSREFSPIDTTTLPPPDSVPMMDAPPPMSEPLPTTTPAEIRPSTMLTPVVPALKLMKPSCMTVVPSPTCAPRRTREVSAIRIPAGTT</sequence>
<accession>A0A655W4Y8</accession>
<name>A0A655W4Y8_VIBCL</name>